<dbReference type="AlphaFoldDB" id="A0A965GF58"/>
<evidence type="ECO:0000313" key="2">
    <source>
        <dbReference type="Proteomes" id="UP000740727"/>
    </source>
</evidence>
<dbReference type="Gene3D" id="1.10.10.60">
    <property type="entry name" value="Homeodomain-like"/>
    <property type="match status" value="1"/>
</dbReference>
<dbReference type="EMBL" id="RFXN01000163">
    <property type="protein sequence ID" value="NBR94492.1"/>
    <property type="molecule type" value="Genomic_DNA"/>
</dbReference>
<reference evidence="1" key="1">
    <citation type="submission" date="2018-10" db="EMBL/GenBank/DDBJ databases">
        <title>Iterative Subtractive Binning of Freshwater Chronoseries Metagenomes Recovers Nearly Complete Genomes from over Four Hundred Novel Species.</title>
        <authorList>
            <person name="Rodriguez-R L.M."/>
            <person name="Tsementzi D."/>
            <person name="Luo C."/>
            <person name="Konstantinidis K.T."/>
        </authorList>
    </citation>
    <scope>NUCLEOTIDE SEQUENCE</scope>
    <source>
        <strain evidence="1">WB5_2A_028</strain>
    </source>
</reference>
<gene>
    <name evidence="1" type="ORF">EBT44_06690</name>
</gene>
<protein>
    <submittedName>
        <fullName evidence="1">Uncharacterized protein</fullName>
    </submittedName>
</protein>
<proteinExistence type="predicted"/>
<accession>A0A965GF58</accession>
<sequence length="134" mass="14368">MARPTKLTTDLRGTVVTTIRTGATIADAAKASGVHPLTVRGWLRRDPSFAADVRQAEHDARSAMLAVVTDATDWRFASVILERRWPSAFGGFAVTDPAGDPVALSAASPAVARLRSRLARLIEGNAVLRPHRDT</sequence>
<organism evidence="1 2">
    <name type="scientific">Candidatus Fonsibacter lacus</name>
    <dbReference type="NCBI Taxonomy" id="2576439"/>
    <lineage>
        <taxon>Bacteria</taxon>
        <taxon>Pseudomonadati</taxon>
        <taxon>Pseudomonadota</taxon>
        <taxon>Alphaproteobacteria</taxon>
        <taxon>Candidatus Pelagibacterales</taxon>
        <taxon>Candidatus Pelagibacterales incertae sedis</taxon>
        <taxon>Candidatus Fonsibacter</taxon>
    </lineage>
</organism>
<evidence type="ECO:0000313" key="1">
    <source>
        <dbReference type="EMBL" id="NBR94492.1"/>
    </source>
</evidence>
<comment type="caution">
    <text evidence="1">The sequence shown here is derived from an EMBL/GenBank/DDBJ whole genome shotgun (WGS) entry which is preliminary data.</text>
</comment>
<dbReference type="Proteomes" id="UP000740727">
    <property type="component" value="Unassembled WGS sequence"/>
</dbReference>
<name>A0A965GF58_9PROT</name>